<feature type="compositionally biased region" description="Low complexity" evidence="1">
    <location>
        <begin position="952"/>
        <end position="966"/>
    </location>
</feature>
<proteinExistence type="predicted"/>
<reference evidence="3" key="1">
    <citation type="journal article" date="2016" name="Nat. Commun.">
        <title>The Gonium pectorale genome demonstrates co-option of cell cycle regulation during the evolution of multicellularity.</title>
        <authorList>
            <person name="Hanschen E.R."/>
            <person name="Marriage T.N."/>
            <person name="Ferris P.J."/>
            <person name="Hamaji T."/>
            <person name="Toyoda A."/>
            <person name="Fujiyama A."/>
            <person name="Neme R."/>
            <person name="Noguchi H."/>
            <person name="Minakuchi Y."/>
            <person name="Suzuki M."/>
            <person name="Kawai-Toyooka H."/>
            <person name="Smith D.R."/>
            <person name="Sparks H."/>
            <person name="Anderson J."/>
            <person name="Bakaric R."/>
            <person name="Luria V."/>
            <person name="Karger A."/>
            <person name="Kirschner M.W."/>
            <person name="Durand P.M."/>
            <person name="Michod R.E."/>
            <person name="Nozaki H."/>
            <person name="Olson B.J."/>
        </authorList>
    </citation>
    <scope>NUCLEOTIDE SEQUENCE [LARGE SCALE GENOMIC DNA]</scope>
    <source>
        <strain evidence="3">NIES-2863</strain>
    </source>
</reference>
<dbReference type="OrthoDB" id="550887at2759"/>
<evidence type="ECO:0000313" key="2">
    <source>
        <dbReference type="EMBL" id="KXZ45046.1"/>
    </source>
</evidence>
<sequence>MRLRRLLPVSIAELAGMITLVLLHAVRDQAELERLARSAPGVQVRGPVIVAWARFLEQVNDTVFLDGDAMREYEAMGPAPRVPEPLIQGAIGTTDADVARLLQETFAYDRSGNAGVREQVGAALQAALQTRPPAPATAADLPVRGVAAPPYDVTTVPAAPDVLGQTRRVTDAAAAAQPVTAGTANPIGGGGFVGIVHNTATAAPPVTPAAGHLQPTPSATPHPPNTEGADPTEARFNGRLAELELVAAQPTPEQTPAVAATAASPEHLRALLDGRARLVVANTAPAHILDERSRDILAVTFVTSFPYGSSGSLPLGVSQERGFRHVLWQVPRQQFGQRQMLVARMYDISRKKHTMTQIGVTTRVVPGAIDAAARLPKEVARAMGDILALPSSHPQRRQLLRQQSPMVRALVEGVRLTTARVDLTDARYAAAMADLRAMAVAIKHGALFLTINPADQHSGAAVVTSGELIDFDDGGRPQQLHTAVQKWRWVAQNPLACAELLRVVKDIIADRLFGFRPGAKRQYTNRCFCGLVFELVVKVEQSGRLALHLHLIAHLATFAVDRLHALFAGPNCHALALAYAVCQAWYPSPYRDPVLGDAGAIFGIPPAAASRVAQPVPEVDARCPPAAYDFLTLAGCSGSGLPPRSRLSPCKAHHACVLRSALNHGHSETCKRHGKRGVDGDCGMVFPRVVRLAFQWVGTTGLFLLPRLGPNIVPHFPALALAFGCNQLVSLVCELDRDFTPAVAAEWAKPAAEQGPAAACMRRPAAHRAHDSGYYAAKYVAKGIKRSQAANLCVLVDRLQSFFLRAERPTAAAAGGAGGSAAPAIPTAFGNVASAAHRITASMTTGLALMAFMLSGNETFESSFDRATLPVGAFAALASASAVDDEEAAAGVELVEADDGETLAVVSAVQTYQQRGDDLNGVDCSPFTFTMSYKLAAVPRAKHPHAALLSGAAPPAAHRRQPAMPAGAGGHHLAGGAGAPAPAAVALAPLDPPAIHGDVTAGPNLVALQPTHPQYLTHALRRHPRPLYVLPSGRLPRRPAPDGNRDAADRYYAFVLGNFKAYRTTPIPAGMSLRQAYEYWWDVELPRTEAGAQYKRLVKILLDNIEAEHDAKQRHQEDYNRARRERRAAGLVARDGSDADSDIDSESDLPAHLRVQPDPETGGAADPDAADEQTLDPAHSDGTTGSDLTAIPVTDLFDRTTHEGQYAYEAAARLSRPTIPNGHGHGDGRFVRRGTDNDRAQLQLAQRRLKQYQAPCAEQTGAPPAGCRGLRLQRAPSGAVVAIVLLSDREEPLTPGTPPPYVRLLREPSLEETIDLFTLSAEQAVPFLLMARYFDRCRQFQPPGDPPRLLVVGGPGTGKSQFVHALLWYTFQYGQPDWASTSAYTWTAAANFNTPVHRGLSTHAMFGLTAVPKDALKHSRDTALQALSCP</sequence>
<organism evidence="2 3">
    <name type="scientific">Gonium pectorale</name>
    <name type="common">Green alga</name>
    <dbReference type="NCBI Taxonomy" id="33097"/>
    <lineage>
        <taxon>Eukaryota</taxon>
        <taxon>Viridiplantae</taxon>
        <taxon>Chlorophyta</taxon>
        <taxon>core chlorophytes</taxon>
        <taxon>Chlorophyceae</taxon>
        <taxon>CS clade</taxon>
        <taxon>Chlamydomonadales</taxon>
        <taxon>Volvocaceae</taxon>
        <taxon>Gonium</taxon>
    </lineage>
</organism>
<dbReference type="STRING" id="33097.A0A150G585"/>
<dbReference type="EMBL" id="LSYV01000060">
    <property type="protein sequence ID" value="KXZ45046.1"/>
    <property type="molecule type" value="Genomic_DNA"/>
</dbReference>
<protein>
    <recommendedName>
        <fullName evidence="4">Helitron helicase-like domain-containing protein</fullName>
    </recommendedName>
</protein>
<comment type="caution">
    <text evidence="2">The sequence shown here is derived from an EMBL/GenBank/DDBJ whole genome shotgun (WGS) entry which is preliminary data.</text>
</comment>
<gene>
    <name evidence="2" type="ORF">GPECTOR_59g654</name>
</gene>
<feature type="region of interest" description="Disordered" evidence="1">
    <location>
        <begin position="204"/>
        <end position="233"/>
    </location>
</feature>
<feature type="region of interest" description="Disordered" evidence="1">
    <location>
        <begin position="1111"/>
        <end position="1191"/>
    </location>
</feature>
<feature type="compositionally biased region" description="Acidic residues" evidence="1">
    <location>
        <begin position="1138"/>
        <end position="1147"/>
    </location>
</feature>
<accession>A0A150G585</accession>
<evidence type="ECO:0008006" key="4">
    <source>
        <dbReference type="Google" id="ProtNLM"/>
    </source>
</evidence>
<dbReference type="Proteomes" id="UP000075714">
    <property type="component" value="Unassembled WGS sequence"/>
</dbReference>
<keyword evidence="3" id="KW-1185">Reference proteome</keyword>
<feature type="region of interest" description="Disordered" evidence="1">
    <location>
        <begin position="952"/>
        <end position="975"/>
    </location>
</feature>
<evidence type="ECO:0000256" key="1">
    <source>
        <dbReference type="SAM" id="MobiDB-lite"/>
    </source>
</evidence>
<evidence type="ECO:0000313" key="3">
    <source>
        <dbReference type="Proteomes" id="UP000075714"/>
    </source>
</evidence>
<feature type="compositionally biased region" description="Basic and acidic residues" evidence="1">
    <location>
        <begin position="1111"/>
        <end position="1122"/>
    </location>
</feature>
<name>A0A150G585_GONPE</name>